<feature type="domain" description="ABC transporter" evidence="12">
    <location>
        <begin position="350"/>
        <end position="584"/>
    </location>
</feature>
<comment type="function">
    <text evidence="8">ABC transporter involved in fatty acid import. Transmembrane domains (TMD) form a pore in the membrane and the ATP-binding domain (NBD) is responsible for energy generation.</text>
</comment>
<dbReference type="FunFam" id="3.40.50.300:FF:000287">
    <property type="entry name" value="Multidrug ABC transporter ATP-binding protein"/>
    <property type="match status" value="1"/>
</dbReference>
<dbReference type="SUPFAM" id="SSF52540">
    <property type="entry name" value="P-loop containing nucleoside triphosphate hydrolases"/>
    <property type="match status" value="1"/>
</dbReference>
<name>A0A9X3BW40_9MYCO</name>
<comment type="subcellular location">
    <subcellularLocation>
        <location evidence="1">Cell inner membrane</location>
        <topology evidence="1">Multi-pass membrane protein</topology>
    </subcellularLocation>
</comment>
<dbReference type="PANTHER" id="PTHR43394:SF1">
    <property type="entry name" value="ATP-BINDING CASSETTE SUB-FAMILY B MEMBER 10, MITOCHONDRIAL"/>
    <property type="match status" value="1"/>
</dbReference>
<gene>
    <name evidence="14" type="ORF">H7K45_27450</name>
</gene>
<dbReference type="SMART" id="SM00382">
    <property type="entry name" value="AAA"/>
    <property type="match status" value="1"/>
</dbReference>
<evidence type="ECO:0000256" key="5">
    <source>
        <dbReference type="ARBA" id="ARBA00022840"/>
    </source>
</evidence>
<feature type="transmembrane region" description="Helical" evidence="11">
    <location>
        <begin position="280"/>
        <end position="298"/>
    </location>
</feature>
<keyword evidence="6 11" id="KW-1133">Transmembrane helix</keyword>
<reference evidence="14" key="1">
    <citation type="submission" date="2020-07" db="EMBL/GenBank/DDBJ databases">
        <authorList>
            <person name="Pettersson B.M.F."/>
            <person name="Behra P.R.K."/>
            <person name="Ramesh M."/>
            <person name="Das S."/>
            <person name="Dasgupta S."/>
            <person name="Kirsebom L.A."/>
        </authorList>
    </citation>
    <scope>NUCLEOTIDE SEQUENCE</scope>
    <source>
        <strain evidence="14">DSM 44838</strain>
    </source>
</reference>
<feature type="transmembrane region" description="Helical" evidence="11">
    <location>
        <begin position="173"/>
        <end position="191"/>
    </location>
</feature>
<evidence type="ECO:0000256" key="10">
    <source>
        <dbReference type="ARBA" id="ARBA00071747"/>
    </source>
</evidence>
<dbReference type="Pfam" id="PF00005">
    <property type="entry name" value="ABC_tran"/>
    <property type="match status" value="1"/>
</dbReference>
<proteinExistence type="inferred from homology"/>
<evidence type="ECO:0000256" key="7">
    <source>
        <dbReference type="ARBA" id="ARBA00023136"/>
    </source>
</evidence>
<dbReference type="InterPro" id="IPR003593">
    <property type="entry name" value="AAA+_ATPase"/>
</dbReference>
<evidence type="ECO:0000259" key="13">
    <source>
        <dbReference type="PROSITE" id="PS50929"/>
    </source>
</evidence>
<evidence type="ECO:0000259" key="12">
    <source>
        <dbReference type="PROSITE" id="PS50893"/>
    </source>
</evidence>
<dbReference type="GO" id="GO:0005524">
    <property type="term" value="F:ATP binding"/>
    <property type="evidence" value="ECO:0007669"/>
    <property type="project" value="UniProtKB-KW"/>
</dbReference>
<evidence type="ECO:0000256" key="8">
    <source>
        <dbReference type="ARBA" id="ARBA00055053"/>
    </source>
</evidence>
<protein>
    <recommendedName>
        <fullName evidence="10">Fatty acid ABC transporter ATP-binding/permease protein</fullName>
    </recommendedName>
</protein>
<dbReference type="GO" id="GO:0005886">
    <property type="term" value="C:plasma membrane"/>
    <property type="evidence" value="ECO:0007669"/>
    <property type="project" value="UniProtKB-SubCell"/>
</dbReference>
<evidence type="ECO:0000256" key="2">
    <source>
        <dbReference type="ARBA" id="ARBA00022448"/>
    </source>
</evidence>
<dbReference type="Gene3D" id="3.40.50.300">
    <property type="entry name" value="P-loop containing nucleotide triphosphate hydrolases"/>
    <property type="match status" value="1"/>
</dbReference>
<feature type="domain" description="ABC transmembrane type-1" evidence="13">
    <location>
        <begin position="17"/>
        <end position="316"/>
    </location>
</feature>
<dbReference type="InterPro" id="IPR027417">
    <property type="entry name" value="P-loop_NTPase"/>
</dbReference>
<evidence type="ECO:0000313" key="14">
    <source>
        <dbReference type="EMBL" id="MCV7424294.1"/>
    </source>
</evidence>
<evidence type="ECO:0000256" key="4">
    <source>
        <dbReference type="ARBA" id="ARBA00022741"/>
    </source>
</evidence>
<feature type="transmembrane region" description="Helical" evidence="11">
    <location>
        <begin position="253"/>
        <end position="274"/>
    </location>
</feature>
<dbReference type="EMBL" id="JACKVK010000013">
    <property type="protein sequence ID" value="MCV7424294.1"/>
    <property type="molecule type" value="Genomic_DNA"/>
</dbReference>
<dbReference type="GO" id="GO:0016887">
    <property type="term" value="F:ATP hydrolysis activity"/>
    <property type="evidence" value="ECO:0007669"/>
    <property type="project" value="InterPro"/>
</dbReference>
<keyword evidence="4" id="KW-0547">Nucleotide-binding</keyword>
<feature type="transmembrane region" description="Helical" evidence="11">
    <location>
        <begin position="144"/>
        <end position="167"/>
    </location>
</feature>
<dbReference type="InterPro" id="IPR039421">
    <property type="entry name" value="Type_1_exporter"/>
</dbReference>
<evidence type="ECO:0000256" key="11">
    <source>
        <dbReference type="SAM" id="Phobius"/>
    </source>
</evidence>
<evidence type="ECO:0000256" key="3">
    <source>
        <dbReference type="ARBA" id="ARBA00022692"/>
    </source>
</evidence>
<evidence type="ECO:0000256" key="9">
    <source>
        <dbReference type="ARBA" id="ARBA00061644"/>
    </source>
</evidence>
<keyword evidence="2" id="KW-0813">Transport</keyword>
<comment type="caution">
    <text evidence="14">The sequence shown here is derived from an EMBL/GenBank/DDBJ whole genome shotgun (WGS) entry which is preliminary data.</text>
</comment>
<feature type="transmembrane region" description="Helical" evidence="11">
    <location>
        <begin position="12"/>
        <end position="33"/>
    </location>
</feature>
<evidence type="ECO:0000256" key="1">
    <source>
        <dbReference type="ARBA" id="ARBA00004429"/>
    </source>
</evidence>
<dbReference type="PROSITE" id="PS50893">
    <property type="entry name" value="ABC_TRANSPORTER_2"/>
    <property type="match status" value="1"/>
</dbReference>
<dbReference type="InterPro" id="IPR036640">
    <property type="entry name" value="ABC1_TM_sf"/>
</dbReference>
<keyword evidence="5 14" id="KW-0067">ATP-binding</keyword>
<evidence type="ECO:0000256" key="6">
    <source>
        <dbReference type="ARBA" id="ARBA00022989"/>
    </source>
</evidence>
<dbReference type="PANTHER" id="PTHR43394">
    <property type="entry name" value="ATP-DEPENDENT PERMEASE MDL1, MITOCHONDRIAL"/>
    <property type="match status" value="1"/>
</dbReference>
<sequence>MLRLIADLLRPYRTSIAVIVMSMAMQTATSLAAPWPLKAILDNVVGNHPPPAWISWCLPLLGGEGKGQIAAAAGLATVAIAVVSGCAFYVSNYATEMLGQRVANDLRVRTFHRLQLFSLAFFDQNRVGTLLSTIMTDVQTIQNFASVSTLNIVTDTVTIIGMVVVMLLLRLDFALIAIAVVPFLAVFVWRVNAMIRSATRDVRARQSDLMSTLQEGLEAVEVVQAFDRQDVEEQQLVRASQETIGAWLRARRVSALLSPIVGLAVALCTGLVLWRGGLLIVSGVMTAGTLTVFLSYLAKFFQPIRELAVMSNSIAAVSVAFERVKAILDADYVVPERPNAKKPPAFEGAIAFDRVTFGYDKDAPVLRDITFRVDPGQTVGIVGPTGSGKSTVVSLLPRFRDTDSGTIQIDGVNVCDYQLHPMREQIGFVLQDTVLFRGTISENIAFGRPGATHDEVVAAAKLANAHEFIERMPHGYDSAVGERGLTLSGGQRQRIGIARAFIRDSPILILDEPTAALDAEAEATVMEGLDRLTQGKTVIIIAHRLSTIRNADVILVVDEGVVTERGSHRDLMALKDGTYARMYRLQVGEQAADC</sequence>
<keyword evidence="7 11" id="KW-0472">Membrane</keyword>
<dbReference type="Pfam" id="PF00664">
    <property type="entry name" value="ABC_membrane"/>
    <property type="match status" value="1"/>
</dbReference>
<keyword evidence="15" id="KW-1185">Reference proteome</keyword>
<dbReference type="InterPro" id="IPR011527">
    <property type="entry name" value="ABC1_TM_dom"/>
</dbReference>
<dbReference type="CDD" id="cd18564">
    <property type="entry name" value="ABC_6TM_exporter_like"/>
    <property type="match status" value="1"/>
</dbReference>
<accession>A0A9X3BW40</accession>
<dbReference type="Proteomes" id="UP001141629">
    <property type="component" value="Unassembled WGS sequence"/>
</dbReference>
<reference evidence="14" key="2">
    <citation type="journal article" date="2022" name="BMC Genomics">
        <title>Comparative genome analysis of mycobacteria focusing on tRNA and non-coding RNA.</title>
        <authorList>
            <person name="Behra P.R.K."/>
            <person name="Pettersson B.M.F."/>
            <person name="Ramesh M."/>
            <person name="Das S."/>
            <person name="Dasgupta S."/>
            <person name="Kirsebom L.A."/>
        </authorList>
    </citation>
    <scope>NUCLEOTIDE SEQUENCE</scope>
    <source>
        <strain evidence="14">DSM 44838</strain>
    </source>
</reference>
<evidence type="ECO:0000313" key="15">
    <source>
        <dbReference type="Proteomes" id="UP001141629"/>
    </source>
</evidence>
<dbReference type="InterPro" id="IPR017871">
    <property type="entry name" value="ABC_transporter-like_CS"/>
</dbReference>
<dbReference type="Gene3D" id="1.20.1560.10">
    <property type="entry name" value="ABC transporter type 1, transmembrane domain"/>
    <property type="match status" value="1"/>
</dbReference>
<comment type="similarity">
    <text evidence="9">Belongs to the ABC transporter superfamily. Lipid exporter (TC 3.A.1.106) family.</text>
</comment>
<dbReference type="RefSeq" id="WP_263999276.1">
    <property type="nucleotide sequence ID" value="NZ_JACKVK010000013.1"/>
</dbReference>
<feature type="transmembrane region" description="Helical" evidence="11">
    <location>
        <begin position="69"/>
        <end position="91"/>
    </location>
</feature>
<dbReference type="InterPro" id="IPR003439">
    <property type="entry name" value="ABC_transporter-like_ATP-bd"/>
</dbReference>
<dbReference type="GO" id="GO:0015421">
    <property type="term" value="F:ABC-type oligopeptide transporter activity"/>
    <property type="evidence" value="ECO:0007669"/>
    <property type="project" value="TreeGrafter"/>
</dbReference>
<dbReference type="PROSITE" id="PS50929">
    <property type="entry name" value="ABC_TM1F"/>
    <property type="match status" value="1"/>
</dbReference>
<dbReference type="AlphaFoldDB" id="A0A9X3BW40"/>
<organism evidence="14 15">
    <name type="scientific">Mycobacterium yunnanensis</name>
    <dbReference type="NCBI Taxonomy" id="368477"/>
    <lineage>
        <taxon>Bacteria</taxon>
        <taxon>Bacillati</taxon>
        <taxon>Actinomycetota</taxon>
        <taxon>Actinomycetes</taxon>
        <taxon>Mycobacteriales</taxon>
        <taxon>Mycobacteriaceae</taxon>
        <taxon>Mycobacterium</taxon>
    </lineage>
</organism>
<keyword evidence="3 11" id="KW-0812">Transmembrane</keyword>
<dbReference type="PROSITE" id="PS00211">
    <property type="entry name" value="ABC_TRANSPORTER_1"/>
    <property type="match status" value="1"/>
</dbReference>
<dbReference type="SUPFAM" id="SSF90123">
    <property type="entry name" value="ABC transporter transmembrane region"/>
    <property type="match status" value="1"/>
</dbReference>